<dbReference type="OrthoDB" id="383756at2157"/>
<reference evidence="2 4" key="2">
    <citation type="journal article" date="2014" name="PLoS Genet.">
        <title>Phylogenetically driven sequencing of extremely halophilic archaea reveals strategies for static and dynamic osmo-response.</title>
        <authorList>
            <person name="Becker E.A."/>
            <person name="Seitzer P.M."/>
            <person name="Tritt A."/>
            <person name="Larsen D."/>
            <person name="Krusor M."/>
            <person name="Yao A.I."/>
            <person name="Wu D."/>
            <person name="Madern D."/>
            <person name="Eisen J.A."/>
            <person name="Darling A.E."/>
            <person name="Facciotti M.T."/>
        </authorList>
    </citation>
    <scope>NUCLEOTIDE SEQUENCE [LARGE SCALE GENOMIC DNA]</scope>
    <source>
        <strain evidence="2">B3</strain>
        <strain evidence="4">DSM 18796 / CECT 7217 / JCM 14584 / KCTC 4019 / B3</strain>
    </source>
</reference>
<dbReference type="STRING" id="795797.HacjB3_11720"/>
<dbReference type="PATRIC" id="fig|795797.18.peg.2347"/>
<keyword evidence="4" id="KW-1185">Reference proteome</keyword>
<proteinExistence type="predicted"/>
<dbReference type="eggNOG" id="arCOG10790">
    <property type="taxonomic scope" value="Archaea"/>
</dbReference>
<evidence type="ECO:0000313" key="4">
    <source>
        <dbReference type="Proteomes" id="UP000011645"/>
    </source>
</evidence>
<dbReference type="GeneID" id="9420158"/>
<gene>
    <name evidence="1" type="ordered locus">HacjB3_11720</name>
    <name evidence="2" type="ORF">C497_10928</name>
</gene>
<evidence type="ECO:0000313" key="2">
    <source>
        <dbReference type="EMBL" id="ELY36503.1"/>
    </source>
</evidence>
<accession>D8J5N1</accession>
<dbReference type="KEGG" id="hje:HacjB3_11720"/>
<sequence length="137" mass="15289">MKPALDDIFLPCGWAVVALREDRIEFRRDDERLSLVAEPTDESPSMPELCTSQLWQLRCEQRVGEAKSGMRLDCVTTMDTAVETLLTYTQRINGIVEAESGISVGRVVELLDAEAPGNCRDRWNRDLSSGLGTHPPL</sequence>
<reference evidence="1 3" key="1">
    <citation type="journal article" date="2010" name="J. Bacteriol.">
        <title>Complete genome sequence of Halalkalicoccus jeotgali B3(T), an extremely halophilic archaeon.</title>
        <authorList>
            <person name="Roh S.W."/>
            <person name="Nam Y.D."/>
            <person name="Nam S.H."/>
            <person name="Choi S.H."/>
            <person name="Park H.S."/>
            <person name="Bae J.W."/>
        </authorList>
    </citation>
    <scope>NUCLEOTIDE SEQUENCE [LARGE SCALE GENOMIC DNA]</scope>
    <source>
        <strain evidence="1">B3</strain>
        <strain evidence="3">DSM 18796 / CECT 7217 / JCM 14584 / KCTC 4019 / B3</strain>
    </source>
</reference>
<dbReference type="RefSeq" id="WP_008416670.1">
    <property type="nucleotide sequence ID" value="NC_014297.1"/>
</dbReference>
<evidence type="ECO:0000313" key="1">
    <source>
        <dbReference type="EMBL" id="ADJ15727.1"/>
    </source>
</evidence>
<dbReference type="EMBL" id="AOHV01000028">
    <property type="protein sequence ID" value="ELY36503.1"/>
    <property type="molecule type" value="Genomic_DNA"/>
</dbReference>
<evidence type="ECO:0000313" key="3">
    <source>
        <dbReference type="Proteomes" id="UP000000390"/>
    </source>
</evidence>
<dbReference type="EMBL" id="CP002062">
    <property type="protein sequence ID" value="ADJ15727.1"/>
    <property type="molecule type" value="Genomic_DNA"/>
</dbReference>
<dbReference type="HOGENOM" id="CLU_1860644_0_0_2"/>
<protein>
    <submittedName>
        <fullName evidence="1">Uncharacterized protein</fullName>
    </submittedName>
</protein>
<name>D8J5N1_HALJB</name>
<dbReference type="AlphaFoldDB" id="D8J5N1"/>
<dbReference type="Proteomes" id="UP000011645">
    <property type="component" value="Unassembled WGS sequence"/>
</dbReference>
<organism evidence="1 3">
    <name type="scientific">Halalkalicoccus jeotgali (strain DSM 18796 / CECT 7217 / JCM 14584 / KCTC 4019 / B3)</name>
    <dbReference type="NCBI Taxonomy" id="795797"/>
    <lineage>
        <taxon>Archaea</taxon>
        <taxon>Methanobacteriati</taxon>
        <taxon>Methanobacteriota</taxon>
        <taxon>Stenosarchaea group</taxon>
        <taxon>Halobacteria</taxon>
        <taxon>Halobacteriales</taxon>
        <taxon>Halococcaceae</taxon>
        <taxon>Halalkalicoccus</taxon>
    </lineage>
</organism>
<dbReference type="Proteomes" id="UP000000390">
    <property type="component" value="Chromosome"/>
</dbReference>